<name>A0A2B4S691_STYPI</name>
<gene>
    <name evidence="2" type="ORF">AWC38_SpisGene11450</name>
</gene>
<evidence type="ECO:0008006" key="4">
    <source>
        <dbReference type="Google" id="ProtNLM"/>
    </source>
</evidence>
<evidence type="ECO:0000313" key="3">
    <source>
        <dbReference type="Proteomes" id="UP000225706"/>
    </source>
</evidence>
<evidence type="ECO:0000256" key="1">
    <source>
        <dbReference type="SAM" id="Coils"/>
    </source>
</evidence>
<accession>A0A2B4S691</accession>
<feature type="coiled-coil region" evidence="1">
    <location>
        <begin position="338"/>
        <end position="365"/>
    </location>
</feature>
<sequence length="387" mass="42834">MVQKLADAGLSHVTLQSVYEKLNITGLNGVLALAPSAKSTCHHISNSAREFSPEFISNCRNVRALLVRVLLVQSSPVLEIPYAVKCDKKGGGELICQSNVTNSSCSTRFTREKTAKMAGQNCFGVSEVYTWLSSISHGLNLERLAPEFERRPFQSMHSRKNIGQNDLEVIINSLDKLLLAERRILEKELEEIKKPSLQPKELFPSSYNGPLQVVSPINSPVLVSTTSSGPASSSSNVPVSGTMYQQSAVKESNDQSTTYLGKKSGELTQNLSIIQTQIKIATDQLEIVRNQYEEASSKANGRRAEKLCTRCHQPGHHRARCSNPTCMDMNNCGASEKHPESKNEITELRKLIKDLQKKEPKASEELQSFTLAKERSVNSFFAVIRPD</sequence>
<dbReference type="Proteomes" id="UP000225706">
    <property type="component" value="Unassembled WGS sequence"/>
</dbReference>
<reference evidence="3" key="1">
    <citation type="journal article" date="2017" name="bioRxiv">
        <title>Comparative analysis of the genomes of Stylophora pistillata and Acropora digitifera provides evidence for extensive differences between species of corals.</title>
        <authorList>
            <person name="Voolstra C.R."/>
            <person name="Li Y."/>
            <person name="Liew Y.J."/>
            <person name="Baumgarten S."/>
            <person name="Zoccola D."/>
            <person name="Flot J.-F."/>
            <person name="Tambutte S."/>
            <person name="Allemand D."/>
            <person name="Aranda M."/>
        </authorList>
    </citation>
    <scope>NUCLEOTIDE SEQUENCE [LARGE SCALE GENOMIC DNA]</scope>
</reference>
<evidence type="ECO:0000313" key="2">
    <source>
        <dbReference type="EMBL" id="PFX24005.1"/>
    </source>
</evidence>
<protein>
    <recommendedName>
        <fullName evidence="4">CCHC-type domain-containing protein</fullName>
    </recommendedName>
</protein>
<dbReference type="AlphaFoldDB" id="A0A2B4S691"/>
<keyword evidence="1" id="KW-0175">Coiled coil</keyword>
<comment type="caution">
    <text evidence="2">The sequence shown here is derived from an EMBL/GenBank/DDBJ whole genome shotgun (WGS) entry which is preliminary data.</text>
</comment>
<proteinExistence type="predicted"/>
<keyword evidence="3" id="KW-1185">Reference proteome</keyword>
<organism evidence="2 3">
    <name type="scientific">Stylophora pistillata</name>
    <name type="common">Smooth cauliflower coral</name>
    <dbReference type="NCBI Taxonomy" id="50429"/>
    <lineage>
        <taxon>Eukaryota</taxon>
        <taxon>Metazoa</taxon>
        <taxon>Cnidaria</taxon>
        <taxon>Anthozoa</taxon>
        <taxon>Hexacorallia</taxon>
        <taxon>Scleractinia</taxon>
        <taxon>Astrocoeniina</taxon>
        <taxon>Pocilloporidae</taxon>
        <taxon>Stylophora</taxon>
    </lineage>
</organism>
<dbReference type="EMBL" id="LSMT01000190">
    <property type="protein sequence ID" value="PFX24005.1"/>
    <property type="molecule type" value="Genomic_DNA"/>
</dbReference>